<comment type="caution">
    <text evidence="1">The sequence shown here is derived from an EMBL/GenBank/DDBJ whole genome shotgun (WGS) entry which is preliminary data.</text>
</comment>
<sequence>MAAPHDSLMAVGSELTPSHPSHATAFSTSMYIPPSTAYWSPMYQAPSSQTPIMMGMANPPV</sequence>
<evidence type="ECO:0000313" key="2">
    <source>
        <dbReference type="Proteomes" id="UP000193560"/>
    </source>
</evidence>
<proteinExistence type="predicted"/>
<organism evidence="1 2">
    <name type="scientific">Absidia repens</name>
    <dbReference type="NCBI Taxonomy" id="90262"/>
    <lineage>
        <taxon>Eukaryota</taxon>
        <taxon>Fungi</taxon>
        <taxon>Fungi incertae sedis</taxon>
        <taxon>Mucoromycota</taxon>
        <taxon>Mucoromycotina</taxon>
        <taxon>Mucoromycetes</taxon>
        <taxon>Mucorales</taxon>
        <taxon>Cunninghamellaceae</taxon>
        <taxon>Absidia</taxon>
    </lineage>
</organism>
<dbReference type="EMBL" id="MCGE01000001">
    <property type="protein sequence ID" value="ORZ26202.1"/>
    <property type="molecule type" value="Genomic_DNA"/>
</dbReference>
<dbReference type="AlphaFoldDB" id="A0A1X2J2Z0"/>
<reference evidence="1 2" key="1">
    <citation type="submission" date="2016-07" db="EMBL/GenBank/DDBJ databases">
        <title>Pervasive Adenine N6-methylation of Active Genes in Fungi.</title>
        <authorList>
            <consortium name="DOE Joint Genome Institute"/>
            <person name="Mondo S.J."/>
            <person name="Dannebaum R.O."/>
            <person name="Kuo R.C."/>
            <person name="Labutti K."/>
            <person name="Haridas S."/>
            <person name="Kuo A."/>
            <person name="Salamov A."/>
            <person name="Ahrendt S.R."/>
            <person name="Lipzen A."/>
            <person name="Sullivan W."/>
            <person name="Andreopoulos W.B."/>
            <person name="Clum A."/>
            <person name="Lindquist E."/>
            <person name="Daum C."/>
            <person name="Ramamoorthy G.K."/>
            <person name="Gryganskyi A."/>
            <person name="Culley D."/>
            <person name="Magnuson J.K."/>
            <person name="James T.Y."/>
            <person name="O'Malley M.A."/>
            <person name="Stajich J.E."/>
            <person name="Spatafora J.W."/>
            <person name="Visel A."/>
            <person name="Grigoriev I.V."/>
        </authorList>
    </citation>
    <scope>NUCLEOTIDE SEQUENCE [LARGE SCALE GENOMIC DNA]</scope>
    <source>
        <strain evidence="1 2">NRRL 1336</strain>
    </source>
</reference>
<name>A0A1X2J2Z0_9FUNG</name>
<protein>
    <submittedName>
        <fullName evidence="1">Uncharacterized protein</fullName>
    </submittedName>
</protein>
<dbReference type="Proteomes" id="UP000193560">
    <property type="component" value="Unassembled WGS sequence"/>
</dbReference>
<accession>A0A1X2J2Z0</accession>
<evidence type="ECO:0000313" key="1">
    <source>
        <dbReference type="EMBL" id="ORZ26202.1"/>
    </source>
</evidence>
<gene>
    <name evidence="1" type="ORF">BCR42DRAFT_401782</name>
</gene>
<keyword evidence="2" id="KW-1185">Reference proteome</keyword>